<accession>A0ABX2I2Y5</accession>
<evidence type="ECO:0000256" key="5">
    <source>
        <dbReference type="ARBA" id="ARBA00022989"/>
    </source>
</evidence>
<evidence type="ECO:0000313" key="10">
    <source>
        <dbReference type="Proteomes" id="UP000822142"/>
    </source>
</evidence>
<dbReference type="PROSITE" id="PS50850">
    <property type="entry name" value="MFS"/>
    <property type="match status" value="1"/>
</dbReference>
<evidence type="ECO:0000256" key="4">
    <source>
        <dbReference type="ARBA" id="ARBA00022692"/>
    </source>
</evidence>
<dbReference type="InterPro" id="IPR020846">
    <property type="entry name" value="MFS_dom"/>
</dbReference>
<dbReference type="SUPFAM" id="SSF103473">
    <property type="entry name" value="MFS general substrate transporter"/>
    <property type="match status" value="1"/>
</dbReference>
<proteinExistence type="inferred from homology"/>
<dbReference type="InterPro" id="IPR005829">
    <property type="entry name" value="Sugar_transporter_CS"/>
</dbReference>
<keyword evidence="5 7" id="KW-1133">Transmembrane helix</keyword>
<evidence type="ECO:0000313" key="9">
    <source>
        <dbReference type="EMBL" id="NSJ84746.1"/>
    </source>
</evidence>
<dbReference type="InterPro" id="IPR011701">
    <property type="entry name" value="MFS"/>
</dbReference>
<name>A0ABX2I2Y5_BLAHA</name>
<dbReference type="EMBL" id="JAAITA010000001">
    <property type="protein sequence ID" value="NSJ84746.1"/>
    <property type="molecule type" value="Genomic_DNA"/>
</dbReference>
<dbReference type="Proteomes" id="UP000822142">
    <property type="component" value="Unassembled WGS sequence"/>
</dbReference>
<sequence>MNKRKYYPAAVALYITYFILGISATIVGQYKQEFAAAWGAERLVDGTFEISRVMAVIAAIGLGRLVAFPVAGPFSDSFGRKKSALVGMAFFIMFFVGLPFTTNTAAAYILLMCSGIGNSFLDTSVTPSCMEIFSENGAVANLFTKFSTSVGQFVLPIVIIFFSNAGITYHTLFFTVAVLVIADTIAILLLPLPDTKGKAAKAAKKKIKISPALLLLIGIGFTSSATFMIFMNCNQELGKLYGLAKPQMIQSFYSIGIITAILTTSVLVKKGIKPIRILVAYPTTAFLVLCMMYFIRIPQICLVGGFLMGFFAAGGVLQLTTSTANELYPEHKGTITAMVMFASSVSNYVVINVAGFLTKTGGAEGPRYILLFNMAVTFLGILLAVILNVKYGNEIEK</sequence>
<organism evidence="9 10">
    <name type="scientific">Blautia hansenii</name>
    <name type="common">Ruminococcus hansenii</name>
    <dbReference type="NCBI Taxonomy" id="1322"/>
    <lineage>
        <taxon>Bacteria</taxon>
        <taxon>Bacillati</taxon>
        <taxon>Bacillota</taxon>
        <taxon>Clostridia</taxon>
        <taxon>Lachnospirales</taxon>
        <taxon>Lachnospiraceae</taxon>
        <taxon>Blautia</taxon>
    </lineage>
</organism>
<comment type="subcellular location">
    <subcellularLocation>
        <location evidence="1">Cell membrane</location>
        <topology evidence="1">Multi-pass membrane protein</topology>
    </subcellularLocation>
</comment>
<feature type="transmembrane region" description="Helical" evidence="7">
    <location>
        <begin position="368"/>
        <end position="389"/>
    </location>
</feature>
<comment type="caution">
    <text evidence="9">The sequence shown here is derived from an EMBL/GenBank/DDBJ whole genome shotgun (WGS) entry which is preliminary data.</text>
</comment>
<feature type="transmembrane region" description="Helical" evidence="7">
    <location>
        <begin position="7"/>
        <end position="30"/>
    </location>
</feature>
<dbReference type="PROSITE" id="PS00216">
    <property type="entry name" value="SUGAR_TRANSPORT_1"/>
    <property type="match status" value="1"/>
</dbReference>
<evidence type="ECO:0000256" key="7">
    <source>
        <dbReference type="SAM" id="Phobius"/>
    </source>
</evidence>
<evidence type="ECO:0000256" key="2">
    <source>
        <dbReference type="ARBA" id="ARBA00008335"/>
    </source>
</evidence>
<feature type="transmembrane region" description="Helical" evidence="7">
    <location>
        <begin position="275"/>
        <end position="296"/>
    </location>
</feature>
<dbReference type="Pfam" id="PF07690">
    <property type="entry name" value="MFS_1"/>
    <property type="match status" value="1"/>
</dbReference>
<keyword evidence="10" id="KW-1185">Reference proteome</keyword>
<keyword evidence="4 7" id="KW-0812">Transmembrane</keyword>
<dbReference type="InterPro" id="IPR051788">
    <property type="entry name" value="MFS_Transporter"/>
</dbReference>
<comment type="similarity">
    <text evidence="2">Belongs to the major facilitator superfamily.</text>
</comment>
<dbReference type="PANTHER" id="PTHR23514">
    <property type="entry name" value="BYPASS OF STOP CODON PROTEIN 6"/>
    <property type="match status" value="1"/>
</dbReference>
<feature type="transmembrane region" description="Helical" evidence="7">
    <location>
        <begin position="333"/>
        <end position="356"/>
    </location>
</feature>
<dbReference type="Gene3D" id="1.20.1250.20">
    <property type="entry name" value="MFS general substrate transporter like domains"/>
    <property type="match status" value="1"/>
</dbReference>
<feature type="transmembrane region" description="Helical" evidence="7">
    <location>
        <begin position="302"/>
        <end position="321"/>
    </location>
</feature>
<keyword evidence="3" id="KW-0813">Transport</keyword>
<feature type="transmembrane region" description="Helical" evidence="7">
    <location>
        <begin position="251"/>
        <end position="268"/>
    </location>
</feature>
<protein>
    <submittedName>
        <fullName evidence="9">MFS transporter</fullName>
    </submittedName>
</protein>
<dbReference type="RefSeq" id="WP_173747225.1">
    <property type="nucleotide sequence ID" value="NZ_JAAITA010000001.1"/>
</dbReference>
<evidence type="ECO:0000256" key="6">
    <source>
        <dbReference type="ARBA" id="ARBA00023136"/>
    </source>
</evidence>
<keyword evidence="6 7" id="KW-0472">Membrane</keyword>
<dbReference type="InterPro" id="IPR036259">
    <property type="entry name" value="MFS_trans_sf"/>
</dbReference>
<feature type="transmembrane region" description="Helical" evidence="7">
    <location>
        <begin position="50"/>
        <end position="71"/>
    </location>
</feature>
<feature type="domain" description="Major facilitator superfamily (MFS) profile" evidence="8">
    <location>
        <begin position="9"/>
        <end position="392"/>
    </location>
</feature>
<dbReference type="PANTHER" id="PTHR23514:SF3">
    <property type="entry name" value="BYPASS OF STOP CODON PROTEIN 6"/>
    <property type="match status" value="1"/>
</dbReference>
<gene>
    <name evidence="9" type="ORF">G5A70_00800</name>
</gene>
<evidence type="ECO:0000256" key="1">
    <source>
        <dbReference type="ARBA" id="ARBA00004651"/>
    </source>
</evidence>
<feature type="transmembrane region" description="Helical" evidence="7">
    <location>
        <begin position="83"/>
        <end position="100"/>
    </location>
</feature>
<reference evidence="9 10" key="1">
    <citation type="journal article" date="2020" name="Cell Host Microbe">
        <title>Functional and Genomic Variation between Human-Derived Isolates of Lachnospiraceae Reveals Inter- and Intra-Species Diversity.</title>
        <authorList>
            <person name="Sorbara M.T."/>
            <person name="Littmann E.R."/>
            <person name="Fontana E."/>
            <person name="Moody T.U."/>
            <person name="Kohout C.E."/>
            <person name="Gjonbalaj M."/>
            <person name="Eaton V."/>
            <person name="Seok R."/>
            <person name="Leiner I.M."/>
            <person name="Pamer E.G."/>
        </authorList>
    </citation>
    <scope>NUCLEOTIDE SEQUENCE [LARGE SCALE GENOMIC DNA]</scope>
    <source>
        <strain evidence="9 10">MSK.15.26</strain>
    </source>
</reference>
<feature type="transmembrane region" description="Helical" evidence="7">
    <location>
        <begin position="172"/>
        <end position="192"/>
    </location>
</feature>
<evidence type="ECO:0000256" key="3">
    <source>
        <dbReference type="ARBA" id="ARBA00022448"/>
    </source>
</evidence>
<feature type="transmembrane region" description="Helical" evidence="7">
    <location>
        <begin position="212"/>
        <end position="231"/>
    </location>
</feature>
<evidence type="ECO:0000259" key="8">
    <source>
        <dbReference type="PROSITE" id="PS50850"/>
    </source>
</evidence>